<organism evidence="3 4">
    <name type="scientific">Propioniciclava sinopodophylli</name>
    <dbReference type="NCBI Taxonomy" id="1837344"/>
    <lineage>
        <taxon>Bacteria</taxon>
        <taxon>Bacillati</taxon>
        <taxon>Actinomycetota</taxon>
        <taxon>Actinomycetes</taxon>
        <taxon>Propionibacteriales</taxon>
        <taxon>Propionibacteriaceae</taxon>
        <taxon>Propioniciclava</taxon>
    </lineage>
</organism>
<proteinExistence type="predicted"/>
<reference evidence="3 4" key="1">
    <citation type="submission" date="2019-01" db="EMBL/GenBank/DDBJ databases">
        <title>Lactibacter flavus gen. nov., sp. nov., a novel bacterium of the family Propionibacteriaceae isolated from raw milk and dairy products.</title>
        <authorList>
            <person name="Huptas C."/>
            <person name="Wenning M."/>
            <person name="Breitenwieser F."/>
            <person name="Doll E."/>
            <person name="Von Neubeck M."/>
            <person name="Busse H.-J."/>
            <person name="Scherer S."/>
        </authorList>
    </citation>
    <scope>NUCLEOTIDE SEQUENCE [LARGE SCALE GENOMIC DNA]</scope>
    <source>
        <strain evidence="3 4">KCTC 33808</strain>
    </source>
</reference>
<evidence type="ECO:0000313" key="3">
    <source>
        <dbReference type="EMBL" id="TBT88721.1"/>
    </source>
</evidence>
<gene>
    <name evidence="3" type="ORF">ET989_01955</name>
</gene>
<dbReference type="SUPFAM" id="SSF46767">
    <property type="entry name" value="Methylated DNA-protein cysteine methyltransferase, C-terminal domain"/>
    <property type="match status" value="1"/>
</dbReference>
<keyword evidence="1" id="KW-0227">DNA damage</keyword>
<evidence type="ECO:0000256" key="1">
    <source>
        <dbReference type="ARBA" id="ARBA00022763"/>
    </source>
</evidence>
<keyword evidence="3" id="KW-0489">Methyltransferase</keyword>
<dbReference type="InterPro" id="IPR036217">
    <property type="entry name" value="MethylDNA_cys_MeTrfase_DNAb"/>
</dbReference>
<dbReference type="PANTHER" id="PTHR42942">
    <property type="entry name" value="6-O-METHYLGUANINE DNA METHYLTRANSFERASE"/>
    <property type="match status" value="1"/>
</dbReference>
<feature type="domain" description="Methylated-DNA-[protein]-cysteine S-methyltransferase DNA binding" evidence="2">
    <location>
        <begin position="9"/>
        <end position="66"/>
    </location>
</feature>
<dbReference type="InterPro" id="IPR014048">
    <property type="entry name" value="MethylDNA_cys_MeTrfase_DNA-bd"/>
</dbReference>
<dbReference type="OrthoDB" id="9132167at2"/>
<dbReference type="PANTHER" id="PTHR42942:SF1">
    <property type="entry name" value="ALKYLTRANSFERASE-LIKE PROTEIN 1"/>
    <property type="match status" value="1"/>
</dbReference>
<dbReference type="Pfam" id="PF01035">
    <property type="entry name" value="DNA_binding_1"/>
    <property type="match status" value="1"/>
</dbReference>
<dbReference type="AlphaFoldDB" id="A0A4Q9KHD0"/>
<dbReference type="Proteomes" id="UP000292373">
    <property type="component" value="Unassembled WGS sequence"/>
</dbReference>
<dbReference type="EMBL" id="SDMQ01000001">
    <property type="protein sequence ID" value="TBT88721.1"/>
    <property type="molecule type" value="Genomic_DNA"/>
</dbReference>
<evidence type="ECO:0000259" key="2">
    <source>
        <dbReference type="Pfam" id="PF01035"/>
    </source>
</evidence>
<evidence type="ECO:0000313" key="4">
    <source>
        <dbReference type="Proteomes" id="UP000292373"/>
    </source>
</evidence>
<sequence length="112" mass="11953">MADGPDAVARVLLAVAQVPPGRVASYGDIGAIAGVGPRQVGAILRDHGDAVPWWRIVSRDGVLVPLAKARPRWEAEGIEIRPDGRGCRMREFRADLAQLALDYRVASVESGA</sequence>
<dbReference type="InterPro" id="IPR036388">
    <property type="entry name" value="WH-like_DNA-bd_sf"/>
</dbReference>
<comment type="caution">
    <text evidence="3">The sequence shown here is derived from an EMBL/GenBank/DDBJ whole genome shotgun (WGS) entry which is preliminary data.</text>
</comment>
<dbReference type="Gene3D" id="1.10.10.10">
    <property type="entry name" value="Winged helix-like DNA-binding domain superfamily/Winged helix DNA-binding domain"/>
    <property type="match status" value="1"/>
</dbReference>
<dbReference type="GO" id="GO:0032259">
    <property type="term" value="P:methylation"/>
    <property type="evidence" value="ECO:0007669"/>
    <property type="project" value="UniProtKB-KW"/>
</dbReference>
<name>A0A4Q9KHD0_9ACTN</name>
<dbReference type="GO" id="GO:0008168">
    <property type="term" value="F:methyltransferase activity"/>
    <property type="evidence" value="ECO:0007669"/>
    <property type="project" value="UniProtKB-KW"/>
</dbReference>
<dbReference type="GO" id="GO:0006281">
    <property type="term" value="P:DNA repair"/>
    <property type="evidence" value="ECO:0007669"/>
    <property type="project" value="InterPro"/>
</dbReference>
<dbReference type="InterPro" id="IPR052520">
    <property type="entry name" value="ATL_DNA_repair"/>
</dbReference>
<dbReference type="CDD" id="cd06445">
    <property type="entry name" value="ATase"/>
    <property type="match status" value="1"/>
</dbReference>
<protein>
    <submittedName>
        <fullName evidence="3">Cysteine methyltransferase</fullName>
    </submittedName>
</protein>
<keyword evidence="4" id="KW-1185">Reference proteome</keyword>
<accession>A0A4Q9KHD0</accession>
<dbReference type="RefSeq" id="WP_131166849.1">
    <property type="nucleotide sequence ID" value="NZ_SDMQ01000001.1"/>
</dbReference>
<keyword evidence="3" id="KW-0808">Transferase</keyword>